<comment type="caution">
    <text evidence="1">The sequence shown here is derived from an EMBL/GenBank/DDBJ whole genome shotgun (WGS) entry which is preliminary data.</text>
</comment>
<dbReference type="RefSeq" id="WP_413781399.1">
    <property type="nucleotide sequence ID" value="NZ_JAUOZS010000001.1"/>
</dbReference>
<protein>
    <submittedName>
        <fullName evidence="1">Uncharacterized protein</fullName>
    </submittedName>
</protein>
<gene>
    <name evidence="1" type="ORF">Q4T40_16960</name>
</gene>
<evidence type="ECO:0000313" key="1">
    <source>
        <dbReference type="EMBL" id="MDT8902935.1"/>
    </source>
</evidence>
<keyword evidence="2" id="KW-1185">Reference proteome</keyword>
<sequence length="104" mass="11448">MEGENAKDFFAALGFEATEIEDGLTALCYETGPQGGFALLTDNEGALPESLERPLVFACYTPDGAYEWSAGFKDALEFKDVWTEGATAEEKLAALHRYRERMAL</sequence>
<dbReference type="Proteomes" id="UP001254848">
    <property type="component" value="Unassembled WGS sequence"/>
</dbReference>
<reference evidence="1 2" key="1">
    <citation type="submission" date="2023-07" db="EMBL/GenBank/DDBJ databases">
        <title>The novel representative of Negativicutes class, Anaeroselena agilis gen. nov. sp. nov.</title>
        <authorList>
            <person name="Prokofeva M.I."/>
            <person name="Elcheninov A.G."/>
            <person name="Klyukina A."/>
            <person name="Kublanov I.V."/>
            <person name="Frolov E.N."/>
            <person name="Podosokorskaya O.A."/>
        </authorList>
    </citation>
    <scope>NUCLEOTIDE SEQUENCE [LARGE SCALE GENOMIC DNA]</scope>
    <source>
        <strain evidence="1 2">4137-cl</strain>
    </source>
</reference>
<evidence type="ECO:0000313" key="2">
    <source>
        <dbReference type="Proteomes" id="UP001254848"/>
    </source>
</evidence>
<accession>A0ABU3P2N4</accession>
<organism evidence="1 2">
    <name type="scientific">Anaeroselena agilis</name>
    <dbReference type="NCBI Taxonomy" id="3063788"/>
    <lineage>
        <taxon>Bacteria</taxon>
        <taxon>Bacillati</taxon>
        <taxon>Bacillota</taxon>
        <taxon>Negativicutes</taxon>
        <taxon>Acetonemataceae</taxon>
        <taxon>Anaeroselena</taxon>
    </lineage>
</organism>
<proteinExistence type="predicted"/>
<name>A0ABU3P2N4_9FIRM</name>
<dbReference type="EMBL" id="JAUOZS010000001">
    <property type="protein sequence ID" value="MDT8902935.1"/>
    <property type="molecule type" value="Genomic_DNA"/>
</dbReference>